<comment type="caution">
    <text evidence="4">The sequence shown here is derived from an EMBL/GenBank/DDBJ whole genome shotgun (WGS) entry which is preliminary data.</text>
</comment>
<dbReference type="EMBL" id="PVWK01000014">
    <property type="protein sequence ID" value="PSB34470.1"/>
    <property type="molecule type" value="Genomic_DNA"/>
</dbReference>
<dbReference type="PANTHER" id="PTHR43080:SF26">
    <property type="entry name" value="REGULATORY PROTEIN"/>
    <property type="match status" value="1"/>
</dbReference>
<dbReference type="InterPro" id="IPR046342">
    <property type="entry name" value="CBS_dom_sf"/>
</dbReference>
<dbReference type="SMART" id="SM00116">
    <property type="entry name" value="CBS"/>
    <property type="match status" value="2"/>
</dbReference>
<dbReference type="Gene3D" id="3.10.580.10">
    <property type="entry name" value="CBS-domain"/>
    <property type="match status" value="1"/>
</dbReference>
<dbReference type="PANTHER" id="PTHR43080">
    <property type="entry name" value="CBS DOMAIN-CONTAINING PROTEIN CBSX3, MITOCHONDRIAL"/>
    <property type="match status" value="1"/>
</dbReference>
<organism evidence="4 5">
    <name type="scientific">Stenomitos frigidus ULC18</name>
    <dbReference type="NCBI Taxonomy" id="2107698"/>
    <lineage>
        <taxon>Bacteria</taxon>
        <taxon>Bacillati</taxon>
        <taxon>Cyanobacteriota</taxon>
        <taxon>Cyanophyceae</taxon>
        <taxon>Leptolyngbyales</taxon>
        <taxon>Leptolyngbyaceae</taxon>
        <taxon>Stenomitos</taxon>
    </lineage>
</organism>
<dbReference type="GO" id="GO:0016301">
    <property type="term" value="F:kinase activity"/>
    <property type="evidence" value="ECO:0007669"/>
    <property type="project" value="UniProtKB-KW"/>
</dbReference>
<gene>
    <name evidence="4" type="ORF">C7B82_02390</name>
</gene>
<evidence type="ECO:0000256" key="1">
    <source>
        <dbReference type="ARBA" id="ARBA00023122"/>
    </source>
</evidence>
<reference evidence="5" key="1">
    <citation type="submission" date="2018-02" db="EMBL/GenBank/DDBJ databases">
        <authorList>
            <person name="Moore K."/>
            <person name="Momper L."/>
        </authorList>
    </citation>
    <scope>NUCLEOTIDE SEQUENCE [LARGE SCALE GENOMIC DNA]</scope>
    <source>
        <strain evidence="5">ULC18</strain>
    </source>
</reference>
<dbReference type="OrthoDB" id="9790355at2"/>
<sequence length="155" mass="17217">MLKTVADIMTRDPVTVTPETPLTEVIRTIAERKISGLPVVDEAGKLVGVISETDLMWRETGVTPPPYIMLLDSVIYLENPGHYERELHKALGQTVKEAMSQKPITVTPDKPLREAAQILHEHKIHRLPVLNADGQVVGILTRGDIIRAMAAEQDR</sequence>
<proteinExistence type="predicted"/>
<dbReference type="AlphaFoldDB" id="A0A2T1ENY9"/>
<dbReference type="InterPro" id="IPR000644">
    <property type="entry name" value="CBS_dom"/>
</dbReference>
<evidence type="ECO:0000256" key="2">
    <source>
        <dbReference type="PROSITE-ProRule" id="PRU00703"/>
    </source>
</evidence>
<evidence type="ECO:0000313" key="5">
    <source>
        <dbReference type="Proteomes" id="UP000239576"/>
    </source>
</evidence>
<keyword evidence="5" id="KW-1185">Reference proteome</keyword>
<feature type="domain" description="CBS" evidence="3">
    <location>
        <begin position="9"/>
        <end position="67"/>
    </location>
</feature>
<accession>A0A2T1ENY9</accession>
<keyword evidence="1 2" id="KW-0129">CBS domain</keyword>
<dbReference type="Proteomes" id="UP000239576">
    <property type="component" value="Unassembled WGS sequence"/>
</dbReference>
<keyword evidence="4" id="KW-0808">Transferase</keyword>
<feature type="domain" description="CBS" evidence="3">
    <location>
        <begin position="99"/>
        <end position="155"/>
    </location>
</feature>
<dbReference type="PROSITE" id="PS51371">
    <property type="entry name" value="CBS"/>
    <property type="match status" value="2"/>
</dbReference>
<dbReference type="Pfam" id="PF00571">
    <property type="entry name" value="CBS"/>
    <property type="match status" value="2"/>
</dbReference>
<dbReference type="SUPFAM" id="SSF54631">
    <property type="entry name" value="CBS-domain pair"/>
    <property type="match status" value="1"/>
</dbReference>
<keyword evidence="4" id="KW-0418">Kinase</keyword>
<evidence type="ECO:0000313" key="4">
    <source>
        <dbReference type="EMBL" id="PSB34470.1"/>
    </source>
</evidence>
<protein>
    <submittedName>
        <fullName evidence="4">Phosphoribulokinase</fullName>
    </submittedName>
</protein>
<evidence type="ECO:0000259" key="3">
    <source>
        <dbReference type="PROSITE" id="PS51371"/>
    </source>
</evidence>
<dbReference type="InterPro" id="IPR051257">
    <property type="entry name" value="Diverse_CBS-Domain"/>
</dbReference>
<reference evidence="4 5" key="2">
    <citation type="submission" date="2018-03" db="EMBL/GenBank/DDBJ databases">
        <title>The ancient ancestry and fast evolution of plastids.</title>
        <authorList>
            <person name="Moore K.R."/>
            <person name="Magnabosco C."/>
            <person name="Momper L."/>
            <person name="Gold D.A."/>
            <person name="Bosak T."/>
            <person name="Fournier G.P."/>
        </authorList>
    </citation>
    <scope>NUCLEOTIDE SEQUENCE [LARGE SCALE GENOMIC DNA]</scope>
    <source>
        <strain evidence="4 5">ULC18</strain>
    </source>
</reference>
<dbReference type="CDD" id="cd04586">
    <property type="entry name" value="CBS_pair_BON_assoc"/>
    <property type="match status" value="1"/>
</dbReference>
<name>A0A2T1ENY9_9CYAN</name>